<protein>
    <submittedName>
        <fullName evidence="6">LysR substrate-binding domain-containing protein</fullName>
    </submittedName>
</protein>
<dbReference type="InterPro" id="IPR036390">
    <property type="entry name" value="WH_DNA-bd_sf"/>
</dbReference>
<dbReference type="RefSeq" id="WP_264893313.1">
    <property type="nucleotide sequence ID" value="NZ_CP110257.1"/>
</dbReference>
<dbReference type="SUPFAM" id="SSF46785">
    <property type="entry name" value="Winged helix' DNA-binding domain"/>
    <property type="match status" value="1"/>
</dbReference>
<accession>A0ABY6MUA1</accession>
<dbReference type="InterPro" id="IPR000847">
    <property type="entry name" value="LysR_HTH_N"/>
</dbReference>
<evidence type="ECO:0000259" key="5">
    <source>
        <dbReference type="PROSITE" id="PS50931"/>
    </source>
</evidence>
<dbReference type="PRINTS" id="PR00039">
    <property type="entry name" value="HTHLYSR"/>
</dbReference>
<evidence type="ECO:0000256" key="1">
    <source>
        <dbReference type="ARBA" id="ARBA00009437"/>
    </source>
</evidence>
<keyword evidence="2" id="KW-0805">Transcription regulation</keyword>
<dbReference type="Gene3D" id="1.10.10.10">
    <property type="entry name" value="Winged helix-like DNA-binding domain superfamily/Winged helix DNA-binding domain"/>
    <property type="match status" value="1"/>
</dbReference>
<evidence type="ECO:0000256" key="3">
    <source>
        <dbReference type="ARBA" id="ARBA00023125"/>
    </source>
</evidence>
<feature type="domain" description="HTH lysR-type" evidence="5">
    <location>
        <begin position="8"/>
        <end position="65"/>
    </location>
</feature>
<gene>
    <name evidence="6" type="ORF">OMP39_02925</name>
</gene>
<dbReference type="Pfam" id="PF00126">
    <property type="entry name" value="HTH_1"/>
    <property type="match status" value="1"/>
</dbReference>
<dbReference type="Pfam" id="PF03466">
    <property type="entry name" value="LysR_substrate"/>
    <property type="match status" value="1"/>
</dbReference>
<keyword evidence="4" id="KW-0804">Transcription</keyword>
<dbReference type="InterPro" id="IPR036388">
    <property type="entry name" value="WH-like_DNA-bd_sf"/>
</dbReference>
<proteinExistence type="inferred from homology"/>
<organism evidence="6 7">
    <name type="scientific">Caldimonas aquatica</name>
    <dbReference type="NCBI Taxonomy" id="376175"/>
    <lineage>
        <taxon>Bacteria</taxon>
        <taxon>Pseudomonadati</taxon>
        <taxon>Pseudomonadota</taxon>
        <taxon>Betaproteobacteria</taxon>
        <taxon>Burkholderiales</taxon>
        <taxon>Sphaerotilaceae</taxon>
        <taxon>Caldimonas</taxon>
    </lineage>
</organism>
<evidence type="ECO:0000256" key="4">
    <source>
        <dbReference type="ARBA" id="ARBA00023163"/>
    </source>
</evidence>
<comment type="similarity">
    <text evidence="1">Belongs to the LysR transcriptional regulatory family.</text>
</comment>
<name>A0ABY6MUA1_9BURK</name>
<evidence type="ECO:0000313" key="7">
    <source>
        <dbReference type="Proteomes" id="UP001163266"/>
    </source>
</evidence>
<dbReference type="EMBL" id="CP110257">
    <property type="protein sequence ID" value="UZD55559.1"/>
    <property type="molecule type" value="Genomic_DNA"/>
</dbReference>
<dbReference type="Gene3D" id="3.40.190.10">
    <property type="entry name" value="Periplasmic binding protein-like II"/>
    <property type="match status" value="2"/>
</dbReference>
<dbReference type="PANTHER" id="PTHR30419:SF8">
    <property type="entry name" value="NITROGEN ASSIMILATION TRANSCRIPTIONAL ACTIVATOR-RELATED"/>
    <property type="match status" value="1"/>
</dbReference>
<dbReference type="PANTHER" id="PTHR30419">
    <property type="entry name" value="HTH-TYPE TRANSCRIPTIONAL REGULATOR YBHD"/>
    <property type="match status" value="1"/>
</dbReference>
<dbReference type="SUPFAM" id="SSF53850">
    <property type="entry name" value="Periplasmic binding protein-like II"/>
    <property type="match status" value="1"/>
</dbReference>
<keyword evidence="7" id="KW-1185">Reference proteome</keyword>
<evidence type="ECO:0000313" key="6">
    <source>
        <dbReference type="EMBL" id="UZD55559.1"/>
    </source>
</evidence>
<dbReference type="InterPro" id="IPR005119">
    <property type="entry name" value="LysR_subst-bd"/>
</dbReference>
<reference evidence="6" key="1">
    <citation type="submission" date="2022-10" db="EMBL/GenBank/DDBJ databases">
        <title>Complete genome sequence of Schlegelella aquatica LMG 23380.</title>
        <authorList>
            <person name="Musilova J."/>
            <person name="Kourilova X."/>
            <person name="Bezdicek M."/>
            <person name="Hermankova K."/>
            <person name="Obruca S."/>
            <person name="Sedlar K."/>
        </authorList>
    </citation>
    <scope>NUCLEOTIDE SEQUENCE</scope>
    <source>
        <strain evidence="6">LMG 23380</strain>
    </source>
</reference>
<dbReference type="InterPro" id="IPR050950">
    <property type="entry name" value="HTH-type_LysR_regulators"/>
</dbReference>
<evidence type="ECO:0000256" key="2">
    <source>
        <dbReference type="ARBA" id="ARBA00023015"/>
    </source>
</evidence>
<keyword evidence="3" id="KW-0238">DNA-binding</keyword>
<sequence>MNTALQRVQLRHLHCFLAVARSGNLRGAAQALAVSQPAVTKTLAELEDILGVRLFERGRRGAEPTAAARALWPHASAVVAGLAEALQSVGGAAEHEHLVLGALPTLAPSFVPAVVQALAEAAAPGRPHPASGGPRLQVLTDRNPTLLERLRAGGLDAAIGRLAEPDQMVGLSFEHLYAEPLVAVVRPGHPLLRRGTAPPGDLGVHLLALPLPGTLIRHSADSLLARLGVGPAARQVETLSASLGTELAVRAGAVWLTPLGAAEPALQDGRLTRLPWPPGATDEPVGLLLRTDAAPRPALQRLVGAIREQAAQRRAALAAALAASGSG</sequence>
<dbReference type="Proteomes" id="UP001163266">
    <property type="component" value="Chromosome"/>
</dbReference>
<dbReference type="PROSITE" id="PS50931">
    <property type="entry name" value="HTH_LYSR"/>
    <property type="match status" value="1"/>
</dbReference>